<dbReference type="PANTHER" id="PTHR34069">
    <property type="entry name" value="3-OXOACYL-[ACYL-CARRIER-PROTEIN] SYNTHASE 3"/>
    <property type="match status" value="1"/>
</dbReference>
<keyword evidence="5 14" id="KW-0808">Transferase</keyword>
<keyword evidence="9 14" id="KW-0012">Acyltransferase</keyword>
<dbReference type="EC" id="2.3.1.180" evidence="14"/>
<keyword evidence="7 14" id="KW-0443">Lipid metabolism</keyword>
<evidence type="ECO:0000259" key="16">
    <source>
        <dbReference type="Pfam" id="PF08545"/>
    </source>
</evidence>
<sequence>MSGMMTDMRSVGFWGTGSYLPEKIMTNKDFESIVDTNDEWIRTRTGIRERRIAADHEATSDLAFHAGQKALEHAGVAAEEIDLVIVGSCAFDMYLPASACLVAERLGAKKAAAFDLETACTSFVYGCAVGAQFIATGLYEKVLVIGAEVMSRIIDFQDRNTCVLFGDGAGAAVLGPVETGTGIRSIHLGADGSGGPSLYVPAGGTRLPFSASTLEKREHFVRMNGSEVYKFAVKVMGEAAFQALDKAGWTQEDIDFFIPHQANLRIIDSSAKKLKIPMEKVEINLDRYGNMSAASIPVALDEAVREGRIAEGDRLILVGFGAGLTWGSLAVHWVPPKR</sequence>
<dbReference type="GO" id="GO:0004315">
    <property type="term" value="F:3-oxoacyl-[acyl-carrier-protein] synthase activity"/>
    <property type="evidence" value="ECO:0007669"/>
    <property type="project" value="InterPro"/>
</dbReference>
<dbReference type="KEGG" id="hcv:FTV88_2015"/>
<evidence type="ECO:0000256" key="11">
    <source>
        <dbReference type="ARBA" id="ARBA00052407"/>
    </source>
</evidence>
<dbReference type="HAMAP" id="MF_01815">
    <property type="entry name" value="FabH"/>
    <property type="match status" value="1"/>
</dbReference>
<evidence type="ECO:0000259" key="15">
    <source>
        <dbReference type="Pfam" id="PF08541"/>
    </source>
</evidence>
<dbReference type="Gene3D" id="3.40.47.10">
    <property type="match status" value="1"/>
</dbReference>
<dbReference type="FunFam" id="3.40.47.10:FF:000004">
    <property type="entry name" value="3-oxoacyl-[acyl-carrier-protein] synthase 3"/>
    <property type="match status" value="1"/>
</dbReference>
<dbReference type="InterPro" id="IPR004655">
    <property type="entry name" value="FabH"/>
</dbReference>
<reference evidence="18" key="1">
    <citation type="submission" date="2019-11" db="EMBL/GenBank/DDBJ databases">
        <title>Genome sequence of Heliorestis convoluta strain HH, an alkaliphilic and minimalistic phototrophic bacterium from a soda lake in Egypt.</title>
        <authorList>
            <person name="Dewey E.D."/>
            <person name="Stokes L.M."/>
            <person name="Burchell B.M."/>
            <person name="Shaffer K.N."/>
            <person name="Huntington A.M."/>
            <person name="Baker J.M."/>
            <person name="Nadendla S."/>
            <person name="Giglio M.G."/>
            <person name="Touchman J.W."/>
            <person name="Blankenship R.E."/>
            <person name="Madigan M.T."/>
            <person name="Sattley W.M."/>
        </authorList>
    </citation>
    <scope>NUCLEOTIDE SEQUENCE [LARGE SCALE GENOMIC DNA]</scope>
    <source>
        <strain evidence="18">HH</strain>
    </source>
</reference>
<dbReference type="GO" id="GO:0044550">
    <property type="term" value="P:secondary metabolite biosynthetic process"/>
    <property type="evidence" value="ECO:0007669"/>
    <property type="project" value="TreeGrafter"/>
</dbReference>
<dbReference type="InterPro" id="IPR016039">
    <property type="entry name" value="Thiolase-like"/>
</dbReference>
<dbReference type="SUPFAM" id="SSF53901">
    <property type="entry name" value="Thiolase-like"/>
    <property type="match status" value="1"/>
</dbReference>
<dbReference type="PANTHER" id="PTHR34069:SF2">
    <property type="entry name" value="BETA-KETOACYL-[ACYL-CARRIER-PROTEIN] SYNTHASE III"/>
    <property type="match status" value="1"/>
</dbReference>
<feature type="active site" evidence="14">
    <location>
        <position position="260"/>
    </location>
</feature>
<comment type="pathway">
    <text evidence="1 14">Lipid metabolism; fatty acid biosynthesis.</text>
</comment>
<dbReference type="Pfam" id="PF08545">
    <property type="entry name" value="ACP_syn_III"/>
    <property type="match status" value="1"/>
</dbReference>
<evidence type="ECO:0000313" key="18">
    <source>
        <dbReference type="Proteomes" id="UP000366051"/>
    </source>
</evidence>
<evidence type="ECO:0000256" key="3">
    <source>
        <dbReference type="ARBA" id="ARBA00022490"/>
    </source>
</evidence>
<comment type="domain">
    <text evidence="14">The last Arg residue of the ACP-binding site is essential for the weak association between ACP/AcpP and FabH.</text>
</comment>
<keyword evidence="3 14" id="KW-0963">Cytoplasm</keyword>
<evidence type="ECO:0000256" key="14">
    <source>
        <dbReference type="HAMAP-Rule" id="MF_01815"/>
    </source>
</evidence>
<dbReference type="InterPro" id="IPR013747">
    <property type="entry name" value="ACP_syn_III_C"/>
</dbReference>
<gene>
    <name evidence="14 17" type="primary">fabH</name>
    <name evidence="17" type="ORF">FTV88_2015</name>
</gene>
<evidence type="ECO:0000256" key="2">
    <source>
        <dbReference type="ARBA" id="ARBA00008642"/>
    </source>
</evidence>
<evidence type="ECO:0000256" key="1">
    <source>
        <dbReference type="ARBA" id="ARBA00005194"/>
    </source>
</evidence>
<evidence type="ECO:0000256" key="5">
    <source>
        <dbReference type="ARBA" id="ARBA00022679"/>
    </source>
</evidence>
<evidence type="ECO:0000256" key="8">
    <source>
        <dbReference type="ARBA" id="ARBA00023160"/>
    </source>
</evidence>
<dbReference type="InterPro" id="IPR013751">
    <property type="entry name" value="ACP_syn_III_N"/>
</dbReference>
<evidence type="ECO:0000256" key="10">
    <source>
        <dbReference type="ARBA" id="ARBA00051096"/>
    </source>
</evidence>
<comment type="similarity">
    <text evidence="2 14">Belongs to the thiolase-like superfamily. FabH family.</text>
</comment>
<protein>
    <recommendedName>
        <fullName evidence="14">Beta-ketoacyl-[acyl-carrier-protein] synthase III</fullName>
        <shortName evidence="14">Beta-ketoacyl-ACP synthase III</shortName>
        <shortName evidence="14">KAS III</shortName>
        <ecNumber evidence="14">2.3.1.180</ecNumber>
    </recommendedName>
    <alternativeName>
        <fullName evidence="14">3-oxoacyl-[acyl-carrier-protein] synthase 3</fullName>
    </alternativeName>
    <alternativeName>
        <fullName evidence="14">3-oxoacyl-[acyl-carrier-protein] synthase III</fullName>
    </alternativeName>
</protein>
<feature type="active site" evidence="14">
    <location>
        <position position="290"/>
    </location>
</feature>
<dbReference type="GO" id="GO:0006633">
    <property type="term" value="P:fatty acid biosynthetic process"/>
    <property type="evidence" value="ECO:0007669"/>
    <property type="project" value="UniProtKB-UniRule"/>
</dbReference>
<keyword evidence="18" id="KW-1185">Reference proteome</keyword>
<keyword evidence="8 14" id="KW-0275">Fatty acid biosynthesis</keyword>
<dbReference type="NCBIfam" id="TIGR00747">
    <property type="entry name" value="fabH"/>
    <property type="match status" value="1"/>
</dbReference>
<comment type="catalytic activity">
    <reaction evidence="11">
        <text>(2S)-2-methylbutanoyl-CoA + malonyl-[ACP] + H(+) = (4S)-4-methyl-3-oxohexanoyl-[ACP] + CO2 + CoA</text>
        <dbReference type="Rhea" id="RHEA:42276"/>
        <dbReference type="Rhea" id="RHEA-COMP:9623"/>
        <dbReference type="Rhea" id="RHEA-COMP:17148"/>
        <dbReference type="ChEBI" id="CHEBI:15378"/>
        <dbReference type="ChEBI" id="CHEBI:16526"/>
        <dbReference type="ChEBI" id="CHEBI:57287"/>
        <dbReference type="ChEBI" id="CHEBI:78449"/>
        <dbReference type="ChEBI" id="CHEBI:88166"/>
        <dbReference type="ChEBI" id="CHEBI:167462"/>
        <dbReference type="EC" id="2.3.1.300"/>
    </reaction>
    <physiologicalReaction direction="left-to-right" evidence="11">
        <dbReference type="Rhea" id="RHEA:42277"/>
    </physiologicalReaction>
</comment>
<comment type="catalytic activity">
    <reaction evidence="12">
        <text>2-methylpropanoyl-CoA + malonyl-[ACP] + H(+) = 4-methyl-3-oxopentanoyl-[ACP] + CO2 + CoA</text>
        <dbReference type="Rhea" id="RHEA:42268"/>
        <dbReference type="Rhea" id="RHEA-COMP:9623"/>
        <dbReference type="Rhea" id="RHEA-COMP:9940"/>
        <dbReference type="ChEBI" id="CHEBI:15378"/>
        <dbReference type="ChEBI" id="CHEBI:16526"/>
        <dbReference type="ChEBI" id="CHEBI:57287"/>
        <dbReference type="ChEBI" id="CHEBI:57338"/>
        <dbReference type="ChEBI" id="CHEBI:78449"/>
        <dbReference type="ChEBI" id="CHEBI:78820"/>
        <dbReference type="EC" id="2.3.1.300"/>
    </reaction>
    <physiologicalReaction direction="left-to-right" evidence="12">
        <dbReference type="Rhea" id="RHEA:42269"/>
    </physiologicalReaction>
</comment>
<feature type="domain" description="Beta-ketoacyl-[acyl-carrier-protein] synthase III C-terminal" evidence="15">
    <location>
        <begin position="244"/>
        <end position="333"/>
    </location>
</feature>
<feature type="region of interest" description="ACP-binding" evidence="14">
    <location>
        <begin position="261"/>
        <end position="265"/>
    </location>
</feature>
<proteinExistence type="inferred from homology"/>
<dbReference type="AlphaFoldDB" id="A0A5Q2N2K9"/>
<dbReference type="Proteomes" id="UP000366051">
    <property type="component" value="Chromosome"/>
</dbReference>
<dbReference type="GO" id="GO:0005737">
    <property type="term" value="C:cytoplasm"/>
    <property type="evidence" value="ECO:0007669"/>
    <property type="project" value="UniProtKB-SubCell"/>
</dbReference>
<name>A0A5Q2N2K9_9FIRM</name>
<feature type="active site" evidence="14">
    <location>
        <position position="120"/>
    </location>
</feature>
<evidence type="ECO:0000313" key="17">
    <source>
        <dbReference type="EMBL" id="QGG48113.1"/>
    </source>
</evidence>
<comment type="subcellular location">
    <subcellularLocation>
        <location evidence="14">Cytoplasm</location>
    </subcellularLocation>
</comment>
<keyword evidence="4 14" id="KW-0444">Lipid biosynthesis</keyword>
<comment type="function">
    <text evidence="14">Catalyzes the condensation reaction of fatty acid synthesis by the addition to an acyl acceptor of two carbons from malonyl-ACP. Catalyzes the first condensation reaction which initiates fatty acid synthesis and may therefore play a role in governing the total rate of fatty acid production. Possesses both acetoacetyl-ACP synthase and acetyl transacylase activities. Its substrate specificity determines the biosynthesis of branched-chain and/or straight-chain of fatty acids.</text>
</comment>
<feature type="domain" description="Beta-ketoacyl-[acyl-carrier-protein] synthase III N-terminal" evidence="16">
    <location>
        <begin position="114"/>
        <end position="192"/>
    </location>
</feature>
<dbReference type="NCBIfam" id="NF006829">
    <property type="entry name" value="PRK09352.1"/>
    <property type="match status" value="1"/>
</dbReference>
<evidence type="ECO:0000256" key="7">
    <source>
        <dbReference type="ARBA" id="ARBA00023098"/>
    </source>
</evidence>
<evidence type="ECO:0000256" key="13">
    <source>
        <dbReference type="ARBA" id="ARBA00052985"/>
    </source>
</evidence>
<evidence type="ECO:0000256" key="12">
    <source>
        <dbReference type="ARBA" id="ARBA00052467"/>
    </source>
</evidence>
<evidence type="ECO:0000256" key="9">
    <source>
        <dbReference type="ARBA" id="ARBA00023315"/>
    </source>
</evidence>
<dbReference type="UniPathway" id="UPA00094"/>
<accession>A0A5Q2N2K9</accession>
<evidence type="ECO:0000256" key="6">
    <source>
        <dbReference type="ARBA" id="ARBA00022832"/>
    </source>
</evidence>
<dbReference type="EMBL" id="CP045875">
    <property type="protein sequence ID" value="QGG48113.1"/>
    <property type="molecule type" value="Genomic_DNA"/>
</dbReference>
<keyword evidence="6 14" id="KW-0276">Fatty acid metabolism</keyword>
<evidence type="ECO:0000256" key="4">
    <source>
        <dbReference type="ARBA" id="ARBA00022516"/>
    </source>
</evidence>
<dbReference type="GO" id="GO:0033818">
    <property type="term" value="F:beta-ketoacyl-acyl-carrier-protein synthase III activity"/>
    <property type="evidence" value="ECO:0007669"/>
    <property type="project" value="UniProtKB-UniRule"/>
</dbReference>
<comment type="subunit">
    <text evidence="14">Homodimer.</text>
</comment>
<dbReference type="CDD" id="cd00830">
    <property type="entry name" value="KAS_III"/>
    <property type="match status" value="1"/>
</dbReference>
<keyword evidence="14" id="KW-0511">Multifunctional enzyme</keyword>
<comment type="catalytic activity">
    <reaction evidence="13">
        <text>3-methylbutanoyl-CoA + malonyl-[ACP] + H(+) = 5-methyl-3-oxohexanoyl-[ACP] + CO2 + CoA</text>
        <dbReference type="Rhea" id="RHEA:42272"/>
        <dbReference type="Rhea" id="RHEA-COMP:9623"/>
        <dbReference type="Rhea" id="RHEA-COMP:9941"/>
        <dbReference type="ChEBI" id="CHEBI:15378"/>
        <dbReference type="ChEBI" id="CHEBI:16526"/>
        <dbReference type="ChEBI" id="CHEBI:57287"/>
        <dbReference type="ChEBI" id="CHEBI:57345"/>
        <dbReference type="ChEBI" id="CHEBI:78449"/>
        <dbReference type="ChEBI" id="CHEBI:78822"/>
        <dbReference type="EC" id="2.3.1.300"/>
    </reaction>
    <physiologicalReaction direction="left-to-right" evidence="13">
        <dbReference type="Rhea" id="RHEA:42273"/>
    </physiologicalReaction>
</comment>
<comment type="catalytic activity">
    <reaction evidence="10">
        <text>malonyl-[ACP] + acetyl-CoA + H(+) = 3-oxobutanoyl-[ACP] + CO2 + CoA</text>
        <dbReference type="Rhea" id="RHEA:12080"/>
        <dbReference type="Rhea" id="RHEA-COMP:9623"/>
        <dbReference type="Rhea" id="RHEA-COMP:9625"/>
        <dbReference type="ChEBI" id="CHEBI:15378"/>
        <dbReference type="ChEBI" id="CHEBI:16526"/>
        <dbReference type="ChEBI" id="CHEBI:57287"/>
        <dbReference type="ChEBI" id="CHEBI:57288"/>
        <dbReference type="ChEBI" id="CHEBI:78449"/>
        <dbReference type="ChEBI" id="CHEBI:78450"/>
        <dbReference type="EC" id="2.3.1.180"/>
    </reaction>
    <physiologicalReaction direction="left-to-right" evidence="10">
        <dbReference type="Rhea" id="RHEA:12081"/>
    </physiologicalReaction>
</comment>
<organism evidence="17 18">
    <name type="scientific">Heliorestis convoluta</name>
    <dbReference type="NCBI Taxonomy" id="356322"/>
    <lineage>
        <taxon>Bacteria</taxon>
        <taxon>Bacillati</taxon>
        <taxon>Bacillota</taxon>
        <taxon>Clostridia</taxon>
        <taxon>Eubacteriales</taxon>
        <taxon>Heliobacteriaceae</taxon>
        <taxon>Heliorestis</taxon>
    </lineage>
</organism>
<dbReference type="Pfam" id="PF08541">
    <property type="entry name" value="ACP_syn_III_C"/>
    <property type="match status" value="1"/>
</dbReference>